<dbReference type="RefSeq" id="WP_186816660.1">
    <property type="nucleotide sequence ID" value="NZ_BJVJ01000001.1"/>
</dbReference>
<evidence type="ECO:0000313" key="5">
    <source>
        <dbReference type="EMBL" id="GEL21060.1"/>
    </source>
</evidence>
<dbReference type="AlphaFoldDB" id="A0A511D8D6"/>
<dbReference type="InterPro" id="IPR043594">
    <property type="entry name" value="HMGL"/>
</dbReference>
<protein>
    <submittedName>
        <fullName evidence="5">Hydroxymethylglutaryl-CoA lyase</fullName>
    </submittedName>
</protein>
<dbReference type="GO" id="GO:0004419">
    <property type="term" value="F:hydroxymethylglutaryl-CoA lyase activity"/>
    <property type="evidence" value="ECO:0007669"/>
    <property type="project" value="TreeGrafter"/>
</dbReference>
<dbReference type="NCBIfam" id="NF004283">
    <property type="entry name" value="PRK05692.1"/>
    <property type="match status" value="1"/>
</dbReference>
<dbReference type="PROSITE" id="PS50991">
    <property type="entry name" value="PYR_CT"/>
    <property type="match status" value="1"/>
</dbReference>
<dbReference type="InterPro" id="IPR013785">
    <property type="entry name" value="Aldolase_TIM"/>
</dbReference>
<dbReference type="PANTHER" id="PTHR42738">
    <property type="entry name" value="HYDROXYMETHYLGLUTARYL-COA LYASE"/>
    <property type="match status" value="1"/>
</dbReference>
<dbReference type="SUPFAM" id="SSF51569">
    <property type="entry name" value="Aldolase"/>
    <property type="match status" value="1"/>
</dbReference>
<dbReference type="Gene3D" id="3.20.20.70">
    <property type="entry name" value="Aldolase class I"/>
    <property type="match status" value="1"/>
</dbReference>
<evidence type="ECO:0000259" key="4">
    <source>
        <dbReference type="PROSITE" id="PS50991"/>
    </source>
</evidence>
<feature type="domain" description="Pyruvate carboxyltransferase" evidence="4">
    <location>
        <begin position="7"/>
        <end position="283"/>
    </location>
</feature>
<dbReference type="CDD" id="cd07938">
    <property type="entry name" value="DRE_TIM_HMGL"/>
    <property type="match status" value="1"/>
</dbReference>
<comment type="caution">
    <text evidence="5">The sequence shown here is derived from an EMBL/GenBank/DDBJ whole genome shotgun (WGS) entry which is preliminary data.</text>
</comment>
<dbReference type="Pfam" id="PF00682">
    <property type="entry name" value="HMGL-like"/>
    <property type="match status" value="1"/>
</dbReference>
<dbReference type="InterPro" id="IPR000891">
    <property type="entry name" value="PYR_CT"/>
</dbReference>
<accession>A0A511D8D6</accession>
<comment type="similarity">
    <text evidence="1">Belongs to the HMG-CoA lyase family.</text>
</comment>
<dbReference type="Proteomes" id="UP000321685">
    <property type="component" value="Unassembled WGS sequence"/>
</dbReference>
<evidence type="ECO:0000256" key="3">
    <source>
        <dbReference type="ARBA" id="ARBA00023239"/>
    </source>
</evidence>
<sequence>MAEEPQARIVEVLLRDGLQTMVYESDWHVPTTEEKLELIEMLADAGIPELEVTGFVHPKVIPMLADASEVVQRLPDRPGTVYRALVPNLRGAQRAIAAGCTKLSALIVASETYNKKNSNMTLAENVEQIRQITELAKSEKDVVVNVSMGCCFLCPYEGEQSEEHILGLIETFVGFGITEVSIADSIGMANPRMVGKRVKAITSRWPELTLGMHMHDRTGMALANIVAAFDNGATLFETCAGGYGGGISMPVSVLGMGNVPTEDVVNMFDEMGIPTGVDLGAVRKAAERTAEIIGLPTYGRVSKYGTYQEFHELALQHIDAPARGNSALQK</sequence>
<keyword evidence="2" id="KW-0479">Metal-binding</keyword>
<evidence type="ECO:0000313" key="6">
    <source>
        <dbReference type="Proteomes" id="UP000321685"/>
    </source>
</evidence>
<gene>
    <name evidence="5" type="primary">hmgL</name>
    <name evidence="5" type="ORF">PSU4_00140</name>
</gene>
<reference evidence="5 6" key="1">
    <citation type="submission" date="2019-07" db="EMBL/GenBank/DDBJ databases">
        <title>Whole genome shotgun sequence of Pseudonocardia sulfidoxydans NBRC 16205.</title>
        <authorList>
            <person name="Hosoyama A."/>
            <person name="Uohara A."/>
            <person name="Ohji S."/>
            <person name="Ichikawa N."/>
        </authorList>
    </citation>
    <scope>NUCLEOTIDE SEQUENCE [LARGE SCALE GENOMIC DNA]</scope>
    <source>
        <strain evidence="5 6">NBRC 16205</strain>
    </source>
</reference>
<name>A0A511D8D6_9PSEU</name>
<dbReference type="PANTHER" id="PTHR42738:SF7">
    <property type="entry name" value="HYDROXYMETHYLGLUTARYL-COA LYASE"/>
    <property type="match status" value="1"/>
</dbReference>
<dbReference type="GO" id="GO:0006552">
    <property type="term" value="P:L-leucine catabolic process"/>
    <property type="evidence" value="ECO:0007669"/>
    <property type="project" value="TreeGrafter"/>
</dbReference>
<dbReference type="EMBL" id="BJVJ01000001">
    <property type="protein sequence ID" value="GEL21060.1"/>
    <property type="molecule type" value="Genomic_DNA"/>
</dbReference>
<keyword evidence="6" id="KW-1185">Reference proteome</keyword>
<organism evidence="5 6">
    <name type="scientific">Pseudonocardia sulfidoxydans NBRC 16205</name>
    <dbReference type="NCBI Taxonomy" id="1223511"/>
    <lineage>
        <taxon>Bacteria</taxon>
        <taxon>Bacillati</taxon>
        <taxon>Actinomycetota</taxon>
        <taxon>Actinomycetes</taxon>
        <taxon>Pseudonocardiales</taxon>
        <taxon>Pseudonocardiaceae</taxon>
        <taxon>Pseudonocardia</taxon>
    </lineage>
</organism>
<dbReference type="GO" id="GO:0046872">
    <property type="term" value="F:metal ion binding"/>
    <property type="evidence" value="ECO:0007669"/>
    <property type="project" value="UniProtKB-KW"/>
</dbReference>
<evidence type="ECO:0000256" key="1">
    <source>
        <dbReference type="ARBA" id="ARBA00009405"/>
    </source>
</evidence>
<evidence type="ECO:0000256" key="2">
    <source>
        <dbReference type="ARBA" id="ARBA00022723"/>
    </source>
</evidence>
<dbReference type="GO" id="GO:0046951">
    <property type="term" value="P:ketone body biosynthetic process"/>
    <property type="evidence" value="ECO:0007669"/>
    <property type="project" value="TreeGrafter"/>
</dbReference>
<proteinExistence type="inferred from homology"/>
<keyword evidence="3 5" id="KW-0456">Lyase</keyword>